<dbReference type="InterPro" id="IPR002912">
    <property type="entry name" value="ACT_dom"/>
</dbReference>
<comment type="catalytic activity">
    <reaction evidence="7">
        <text>[protein-PII]-uridylyl-L-tyrosine + H2O = [protein-PII]-L-tyrosine + UMP + H(+)</text>
        <dbReference type="Rhea" id="RHEA:48600"/>
        <dbReference type="Rhea" id="RHEA-COMP:12147"/>
        <dbReference type="Rhea" id="RHEA-COMP:12148"/>
        <dbReference type="ChEBI" id="CHEBI:15377"/>
        <dbReference type="ChEBI" id="CHEBI:15378"/>
        <dbReference type="ChEBI" id="CHEBI:46858"/>
        <dbReference type="ChEBI" id="CHEBI:57865"/>
        <dbReference type="ChEBI" id="CHEBI:90602"/>
    </reaction>
</comment>
<dbReference type="GO" id="GO:0006808">
    <property type="term" value="P:regulation of nitrogen utilization"/>
    <property type="evidence" value="ECO:0007669"/>
    <property type="project" value="UniProtKB-UniRule"/>
</dbReference>
<keyword evidence="2 7" id="KW-0548">Nucleotidyltransferase</keyword>
<dbReference type="Pfam" id="PF08335">
    <property type="entry name" value="GlnD_UR_UTase"/>
    <property type="match status" value="2"/>
</dbReference>
<evidence type="ECO:0000256" key="3">
    <source>
        <dbReference type="ARBA" id="ARBA00022737"/>
    </source>
</evidence>
<comment type="similarity">
    <text evidence="7">Belongs to the GlnD family.</text>
</comment>
<comment type="cofactor">
    <cofactor evidence="7">
        <name>Mg(2+)</name>
        <dbReference type="ChEBI" id="CHEBI:18420"/>
    </cofactor>
</comment>
<feature type="domain" description="HD" evidence="9">
    <location>
        <begin position="424"/>
        <end position="546"/>
    </location>
</feature>
<keyword evidence="1 7" id="KW-0808">Transferase</keyword>
<dbReference type="EC" id="2.7.7.59" evidence="7"/>
<evidence type="ECO:0000256" key="5">
    <source>
        <dbReference type="ARBA" id="ARBA00022842"/>
    </source>
</evidence>
<dbReference type="GO" id="GO:0008773">
    <property type="term" value="F:[protein-PII] uridylyltransferase activity"/>
    <property type="evidence" value="ECO:0007669"/>
    <property type="project" value="UniProtKB-UniRule"/>
</dbReference>
<gene>
    <name evidence="7" type="primary">glnD</name>
    <name evidence="10" type="ORF">IRI77_16310</name>
</gene>
<dbReference type="PANTHER" id="PTHR47320">
    <property type="entry name" value="BIFUNCTIONAL URIDYLYLTRANSFERASE/URIDYLYL-REMOVING ENZYME"/>
    <property type="match status" value="1"/>
</dbReference>
<dbReference type="InterPro" id="IPR043519">
    <property type="entry name" value="NT_sf"/>
</dbReference>
<keyword evidence="6 7" id="KW-0511">Multifunctional enzyme</keyword>
<evidence type="ECO:0000256" key="1">
    <source>
        <dbReference type="ARBA" id="ARBA00022679"/>
    </source>
</evidence>
<dbReference type="InterPro" id="IPR003607">
    <property type="entry name" value="HD/PDEase_dom"/>
</dbReference>
<evidence type="ECO:0000313" key="11">
    <source>
        <dbReference type="Proteomes" id="UP000593892"/>
    </source>
</evidence>
<dbReference type="InterPro" id="IPR010043">
    <property type="entry name" value="UTase/UR"/>
</dbReference>
<evidence type="ECO:0000256" key="6">
    <source>
        <dbReference type="ARBA" id="ARBA00023268"/>
    </source>
</evidence>
<sequence>MTITAKQRSNDEFALWRARFLQDGNPQPVLKNRTALVDSLVLEAFSQVIAPVIPEGLTLLAVGGYGRRELFPYSDVDLMLLARRAFDSKEAKAALSEFLRTLWDAGLRVSHSVHTVEECSAVHEGNFELTVSLLDERILTGDRTLYATLRERFAKFLAADRRDLTRRMCKMARSRHARFHNTIYRLEPDLKETPGGLRDLQTIHWLRLLKDRDAGSENGGDPRPAEFLASVRCFLHFRSGRDNNLLNFESQDEISAAAFSPWHDPAEWMRAYYRHGSAILRNCLYELETSESQDRSLMANFRDWRSRLSNSEFTVSRDLVFLRNPHDLEVDPELPLRMFLFVARHGVPLARQTEQRMISHLLVWSHHFHDKPPKAAFWREFLNLPHTPEALRAMRATGFLSVILPEWERIDHLVVRDFYHQYTVDEHTIVTLEVLAGLAEAKEGTEKRFAEMMEEASDQLWLLRLALLLHDIGKGSGNDHSQEAVKLGREFLTRIGASELDTESVLTIIEKHLILSSALQTKDFADPAVASALAHEIKTAERLRLLTLLTFADVSAVNSTAMTPWRMEQIWRLYRIVNRHLTGELSAEPSDNPRDAYGAVDPLLAEFLEGLPSRYLWTHTKEQAKAHSLLYKEAKDSGADLSVERREGTWHLSLVAADRPFLFASIAGALSSFGLDILKAEAFSNAHGFVADGFVFVDPHRSLDLNPPELERLRAVLRKVITGAVRVDELLKHRPVKAPPSRLGAIQSTVALDNEASPSATIFEVVTQDKPGLLHLLSSAISRATGNIEVVLVDTEAHKAIDVFHVTSGGGKLSQESAESLRDALLAACG</sequence>
<dbReference type="HAMAP" id="MF_00277">
    <property type="entry name" value="PII_uridylyl_transf"/>
    <property type="match status" value="1"/>
</dbReference>
<comment type="caution">
    <text evidence="7">Lacks conserved residue(s) required for the propagation of feature annotation.</text>
</comment>
<dbReference type="SMART" id="SM00471">
    <property type="entry name" value="HDc"/>
    <property type="match status" value="1"/>
</dbReference>
<comment type="domain">
    <text evidence="7">Has four distinct domains: an N-terminal nucleotidyltransferase (NT) domain responsible for UTase activity, a central HD domain that encodes UR activity, and two C-terminal ACT domains that seem to have a role in glutamine sensing.</text>
</comment>
<evidence type="ECO:0000313" key="10">
    <source>
        <dbReference type="EMBL" id="QOY91449.1"/>
    </source>
</evidence>
<dbReference type="PROSITE" id="PS51671">
    <property type="entry name" value="ACT"/>
    <property type="match status" value="2"/>
</dbReference>
<accession>A0A7S7SNG5</accession>
<dbReference type="CDD" id="cd05401">
    <property type="entry name" value="NT_GlnE_GlnD_like"/>
    <property type="match status" value="1"/>
</dbReference>
<evidence type="ECO:0000256" key="2">
    <source>
        <dbReference type="ARBA" id="ARBA00022695"/>
    </source>
</evidence>
<dbReference type="KEGG" id="pfer:IRI77_16310"/>
<evidence type="ECO:0000259" key="8">
    <source>
        <dbReference type="PROSITE" id="PS51671"/>
    </source>
</evidence>
<dbReference type="InterPro" id="IPR006674">
    <property type="entry name" value="HD_domain"/>
</dbReference>
<evidence type="ECO:0000256" key="7">
    <source>
        <dbReference type="HAMAP-Rule" id="MF_00277"/>
    </source>
</evidence>
<comment type="catalytic activity">
    <reaction evidence="7">
        <text>[protein-PII]-L-tyrosine + UTP = [protein-PII]-uridylyl-L-tyrosine + diphosphate</text>
        <dbReference type="Rhea" id="RHEA:13673"/>
        <dbReference type="Rhea" id="RHEA-COMP:12147"/>
        <dbReference type="Rhea" id="RHEA-COMP:12148"/>
        <dbReference type="ChEBI" id="CHEBI:33019"/>
        <dbReference type="ChEBI" id="CHEBI:46398"/>
        <dbReference type="ChEBI" id="CHEBI:46858"/>
        <dbReference type="ChEBI" id="CHEBI:90602"/>
        <dbReference type="EC" id="2.7.7.59"/>
    </reaction>
</comment>
<dbReference type="RefSeq" id="WP_194453103.1">
    <property type="nucleotide sequence ID" value="NZ_CP063849.1"/>
</dbReference>
<dbReference type="SUPFAM" id="SSF81891">
    <property type="entry name" value="Poly A polymerase C-terminal region-like"/>
    <property type="match status" value="1"/>
</dbReference>
<dbReference type="AlphaFoldDB" id="A0A7S7SNG5"/>
<protein>
    <recommendedName>
        <fullName evidence="7">Bifunctional uridylyltransferase/uridylyl-removing enzyme</fullName>
        <shortName evidence="7">UTase/UR</shortName>
    </recommendedName>
    <alternativeName>
        <fullName evidence="7">Bifunctional [protein-PII] modification enzyme</fullName>
    </alternativeName>
    <alternativeName>
        <fullName evidence="7">Bifunctional nitrogen sensor protein</fullName>
    </alternativeName>
    <domain>
        <recommendedName>
            <fullName evidence="7">[Protein-PII] uridylyltransferase</fullName>
            <shortName evidence="7">PII uridylyltransferase</shortName>
            <shortName evidence="7">UTase</shortName>
            <ecNumber evidence="7">2.7.7.59</ecNumber>
        </recommendedName>
    </domain>
    <domain>
        <recommendedName>
            <fullName evidence="7">[Protein-PII]-UMP uridylyl-removing enzyme</fullName>
            <shortName evidence="7">UR</shortName>
            <ecNumber evidence="7">3.1.4.-</ecNumber>
        </recommendedName>
    </domain>
</protein>
<dbReference type="GO" id="GO:0008081">
    <property type="term" value="F:phosphoric diester hydrolase activity"/>
    <property type="evidence" value="ECO:0007669"/>
    <property type="project" value="UniProtKB-UniRule"/>
</dbReference>
<comment type="function">
    <text evidence="7">Modifies, by uridylylation and deuridylylation, the PII regulatory proteins (GlnB and homologs), in response to the nitrogen status of the cell that GlnD senses through the glutamine level. Under low glutamine levels, catalyzes the conversion of the PII proteins and UTP to PII-UMP and PPi, while under higher glutamine levels, GlnD hydrolyzes PII-UMP to PII and UMP (deuridylylation). Thus, controls uridylylation state and activity of the PII proteins, and plays an important role in the regulation of nitrogen metabolism.</text>
</comment>
<dbReference type="PIRSF" id="PIRSF006288">
    <property type="entry name" value="PII_uridyltransf"/>
    <property type="match status" value="1"/>
</dbReference>
<dbReference type="EC" id="3.1.4.-" evidence="7"/>
<keyword evidence="3" id="KW-0677">Repeat</keyword>
<feature type="domain" description="ACT" evidence="8">
    <location>
        <begin position="762"/>
        <end position="830"/>
    </location>
</feature>
<name>A0A7S7SNG5_PALFE</name>
<dbReference type="PROSITE" id="PS51831">
    <property type="entry name" value="HD"/>
    <property type="match status" value="1"/>
</dbReference>
<dbReference type="Proteomes" id="UP000593892">
    <property type="component" value="Chromosome"/>
</dbReference>
<comment type="activity regulation">
    <text evidence="7">Uridylyltransferase (UTase) activity is inhibited by glutamine, while glutamine activates uridylyl-removing (UR) activity.</text>
</comment>
<dbReference type="Pfam" id="PF01966">
    <property type="entry name" value="HD"/>
    <property type="match status" value="1"/>
</dbReference>
<dbReference type="InterPro" id="IPR045865">
    <property type="entry name" value="ACT-like_dom_sf"/>
</dbReference>
<reference evidence="10 11" key="1">
    <citation type="submission" date="2020-10" db="EMBL/GenBank/DDBJ databases">
        <title>Complete genome sequence of Paludibaculum fermentans P105T, a facultatively anaerobic acidobacterium capable of dissimilatory Fe(III) reduction.</title>
        <authorList>
            <person name="Dedysh S.N."/>
            <person name="Beletsky A.V."/>
            <person name="Kulichevskaya I.S."/>
            <person name="Mardanov A.V."/>
            <person name="Ravin N.V."/>
        </authorList>
    </citation>
    <scope>NUCLEOTIDE SEQUENCE [LARGE SCALE GENOMIC DNA]</scope>
    <source>
        <strain evidence="10 11">P105</strain>
    </source>
</reference>
<organism evidence="10 11">
    <name type="scientific">Paludibaculum fermentans</name>
    <dbReference type="NCBI Taxonomy" id="1473598"/>
    <lineage>
        <taxon>Bacteria</taxon>
        <taxon>Pseudomonadati</taxon>
        <taxon>Acidobacteriota</taxon>
        <taxon>Terriglobia</taxon>
        <taxon>Bryobacterales</taxon>
        <taxon>Bryobacteraceae</taxon>
        <taxon>Paludibaculum</taxon>
    </lineage>
</organism>
<dbReference type="PANTHER" id="PTHR47320:SF1">
    <property type="entry name" value="BIFUNCTIONAL URIDYLYLTRANSFERASE_URIDYLYL-REMOVING ENZYME"/>
    <property type="match status" value="1"/>
</dbReference>
<keyword evidence="4 7" id="KW-0378">Hydrolase</keyword>
<feature type="domain" description="ACT" evidence="8">
    <location>
        <begin position="651"/>
        <end position="733"/>
    </location>
</feature>
<feature type="region of interest" description="Uridylyltransferase" evidence="7">
    <location>
        <begin position="1"/>
        <end position="308"/>
    </location>
</feature>
<keyword evidence="5 7" id="KW-0460">Magnesium</keyword>
<keyword evidence="11" id="KW-1185">Reference proteome</keyword>
<proteinExistence type="inferred from homology"/>
<evidence type="ECO:0000256" key="4">
    <source>
        <dbReference type="ARBA" id="ARBA00022801"/>
    </source>
</evidence>
<dbReference type="EMBL" id="CP063849">
    <property type="protein sequence ID" value="QOY91449.1"/>
    <property type="molecule type" value="Genomic_DNA"/>
</dbReference>
<dbReference type="CDD" id="cd04900">
    <property type="entry name" value="ACT_UUR-like_1"/>
    <property type="match status" value="1"/>
</dbReference>
<evidence type="ECO:0000259" key="9">
    <source>
        <dbReference type="PROSITE" id="PS51831"/>
    </source>
</evidence>
<dbReference type="SUPFAM" id="SSF81301">
    <property type="entry name" value="Nucleotidyltransferase"/>
    <property type="match status" value="1"/>
</dbReference>
<dbReference type="Gene3D" id="1.10.3090.10">
    <property type="entry name" value="cca-adding enzyme, domain 2"/>
    <property type="match status" value="1"/>
</dbReference>
<dbReference type="SUPFAM" id="SSF55021">
    <property type="entry name" value="ACT-like"/>
    <property type="match status" value="2"/>
</dbReference>
<dbReference type="InterPro" id="IPR013546">
    <property type="entry name" value="PII_UdlTrfase/GS_AdlTrfase"/>
</dbReference>